<evidence type="ECO:0000313" key="2">
    <source>
        <dbReference type="Ensembl" id="ENSCAFP00040019976.1"/>
    </source>
</evidence>
<evidence type="ECO:0000256" key="1">
    <source>
        <dbReference type="ARBA" id="ARBA00005851"/>
    </source>
</evidence>
<dbReference type="Proteomes" id="UP000694542">
    <property type="component" value="Chromosome X"/>
</dbReference>
<accession>A0A8C0SEL4</accession>
<dbReference type="Proteomes" id="UP000694429">
    <property type="component" value="Unassembled WGS sequence"/>
</dbReference>
<dbReference type="Ensembl" id="ENSCAFT00040023040.1">
    <property type="protein sequence ID" value="ENSCAFP00040019976.1"/>
    <property type="gene ID" value="ENSCAFG00040012498.1"/>
</dbReference>
<dbReference type="Ensembl" id="ENSCAFT00030022678.1">
    <property type="protein sequence ID" value="ENSCAFP00030019786.1"/>
    <property type="gene ID" value="ENSCAFG00030012219.1"/>
</dbReference>
<reference evidence="2" key="2">
    <citation type="submission" date="2025-05" db="UniProtKB">
        <authorList>
            <consortium name="Ensembl"/>
        </authorList>
    </citation>
    <scope>IDENTIFICATION</scope>
</reference>
<organism evidence="2 3">
    <name type="scientific">Canis lupus familiaris</name>
    <name type="common">Dog</name>
    <name type="synonym">Canis familiaris</name>
    <dbReference type="NCBI Taxonomy" id="9615"/>
    <lineage>
        <taxon>Eukaryota</taxon>
        <taxon>Metazoa</taxon>
        <taxon>Chordata</taxon>
        <taxon>Craniata</taxon>
        <taxon>Vertebrata</taxon>
        <taxon>Euteleostomi</taxon>
        <taxon>Mammalia</taxon>
        <taxon>Eutheria</taxon>
        <taxon>Laurasiatheria</taxon>
        <taxon>Carnivora</taxon>
        <taxon>Caniformia</taxon>
        <taxon>Canidae</taxon>
        <taxon>Canis</taxon>
    </lineage>
</organism>
<dbReference type="SUPFAM" id="SSF55331">
    <property type="entry name" value="Tautomerase/MIF"/>
    <property type="match status" value="1"/>
</dbReference>
<dbReference type="InterPro" id="IPR014347">
    <property type="entry name" value="Tautomerase/MIF_sf"/>
</dbReference>
<dbReference type="InterPro" id="IPR001398">
    <property type="entry name" value="Macrophage_inhib_fac"/>
</dbReference>
<reference evidence="2" key="1">
    <citation type="submission" date="2018-10" db="EMBL/GenBank/DDBJ databases">
        <title>De novo assembly of a Great Dane genome.</title>
        <authorList>
            <person name="Kidd J.M."/>
            <person name="Pendleton A.L."/>
            <person name="Shen F."/>
            <person name="Emery S."/>
        </authorList>
    </citation>
    <scope>NUCLEOTIDE SEQUENCE [LARGE SCALE GENOMIC DNA]</scope>
    <source>
        <strain evidence="2">Great Dane</strain>
    </source>
</reference>
<dbReference type="AlphaFoldDB" id="A0A8C0SEL4"/>
<proteinExistence type="inferred from homology"/>
<comment type="similarity">
    <text evidence="1">Belongs to the MIF family.</text>
</comment>
<dbReference type="Pfam" id="PF01187">
    <property type="entry name" value="MIF"/>
    <property type="match status" value="1"/>
</dbReference>
<protein>
    <submittedName>
        <fullName evidence="2">Uncharacterized protein</fullName>
    </submittedName>
</protein>
<name>A0A8C0SEL4_CANLF</name>
<evidence type="ECO:0000313" key="3">
    <source>
        <dbReference type="Proteomes" id="UP000694542"/>
    </source>
</evidence>
<sequence length="124" mass="13154">IPRAVVGLAAHLPAGRAPPGLEKRLCMATAAVPGRAGDLGDPTVRPALALVAPGSAPPCAPLAVSSQVHSTWFLDFLTQDLDLGRDRIIIFFFSLDPGKLTFEFNKIIGTPDRRGFSRVLGKKP</sequence>